<dbReference type="eggNOG" id="COG3087">
    <property type="taxonomic scope" value="Bacteria"/>
</dbReference>
<dbReference type="InterPro" id="IPR010328">
    <property type="entry name" value="DUF928"/>
</dbReference>
<name>B8HY23_CYAP4</name>
<proteinExistence type="predicted"/>
<sequence>MLNSSLLPLRSNLCRQFPYRLRFLSACLSLGLLLPAGTAWAGFIPPENLGRPGNREGAATRSECKTDRKLPLTALVPLSNIGLTTDAYPTFYWYFPTDNTFKYWQFKLYRVDRGGSVEETPLYQSAKQPFNGEVGLDSFSLPQSQGTGLDTDRDYRWEISLLCNPDEPDAVVFADGWIRRVTPSPNLETALATAQPFERYDIYAKAGLWYDALKSLMDLRQQQPNNPTLNSEWMELLQSQAVQLDALVNQRLSQK</sequence>
<dbReference type="AlphaFoldDB" id="B8HY23"/>
<accession>B8HY23</accession>
<dbReference type="STRING" id="395961.Cyan7425_1076"/>
<dbReference type="HOGENOM" id="CLU_061545_2_0_3"/>
<evidence type="ECO:0000313" key="1">
    <source>
        <dbReference type="EMBL" id="ACL43462.1"/>
    </source>
</evidence>
<dbReference type="OrthoDB" id="536034at2"/>
<dbReference type="Pfam" id="PF06051">
    <property type="entry name" value="DUF928"/>
    <property type="match status" value="1"/>
</dbReference>
<protein>
    <recommendedName>
        <fullName evidence="2">DUF928 domain-containing protein</fullName>
    </recommendedName>
</protein>
<dbReference type="EMBL" id="CP001344">
    <property type="protein sequence ID" value="ACL43462.1"/>
    <property type="molecule type" value="Genomic_DNA"/>
</dbReference>
<reference evidence="1" key="1">
    <citation type="submission" date="2009-01" db="EMBL/GenBank/DDBJ databases">
        <title>Complete sequence of chromosome Cyanothece sp. PCC 7425.</title>
        <authorList>
            <consortium name="US DOE Joint Genome Institute"/>
            <person name="Lucas S."/>
            <person name="Copeland A."/>
            <person name="Lapidus A."/>
            <person name="Glavina del Rio T."/>
            <person name="Dalin E."/>
            <person name="Tice H."/>
            <person name="Bruce D."/>
            <person name="Goodwin L."/>
            <person name="Pitluck S."/>
            <person name="Sims D."/>
            <person name="Meineke L."/>
            <person name="Brettin T."/>
            <person name="Detter J.C."/>
            <person name="Han C."/>
            <person name="Larimer F."/>
            <person name="Land M."/>
            <person name="Hauser L."/>
            <person name="Kyrpides N."/>
            <person name="Ovchinnikova G."/>
            <person name="Liberton M."/>
            <person name="Stoeckel J."/>
            <person name="Banerjee A."/>
            <person name="Singh A."/>
            <person name="Page L."/>
            <person name="Sato H."/>
            <person name="Zhao L."/>
            <person name="Sherman L."/>
            <person name="Pakrasi H."/>
            <person name="Richardson P."/>
        </authorList>
    </citation>
    <scope>NUCLEOTIDE SEQUENCE</scope>
    <source>
        <strain evidence="1">PCC 7425</strain>
    </source>
</reference>
<gene>
    <name evidence="1" type="ordered locus">Cyan7425_1076</name>
</gene>
<organism evidence="1">
    <name type="scientific">Cyanothece sp. (strain PCC 7425 / ATCC 29141)</name>
    <dbReference type="NCBI Taxonomy" id="395961"/>
    <lineage>
        <taxon>Bacteria</taxon>
        <taxon>Bacillati</taxon>
        <taxon>Cyanobacteriota</taxon>
        <taxon>Cyanophyceae</taxon>
        <taxon>Gomontiellales</taxon>
        <taxon>Cyanothecaceae</taxon>
        <taxon>Cyanothece</taxon>
    </lineage>
</organism>
<evidence type="ECO:0008006" key="2">
    <source>
        <dbReference type="Google" id="ProtNLM"/>
    </source>
</evidence>
<dbReference type="KEGG" id="cyn:Cyan7425_1076"/>